<comment type="caution">
    <text evidence="1">The sequence shown here is derived from an EMBL/GenBank/DDBJ whole genome shotgun (WGS) entry which is preliminary data.</text>
</comment>
<evidence type="ECO:0008006" key="3">
    <source>
        <dbReference type="Google" id="ProtNLM"/>
    </source>
</evidence>
<name>A0ABN2EAY7_9ACTN</name>
<gene>
    <name evidence="1" type="ORF">GCM10009742_57100</name>
</gene>
<reference evidence="1 2" key="1">
    <citation type="journal article" date="2019" name="Int. J. Syst. Evol. Microbiol.">
        <title>The Global Catalogue of Microorganisms (GCM) 10K type strain sequencing project: providing services to taxonomists for standard genome sequencing and annotation.</title>
        <authorList>
            <consortium name="The Broad Institute Genomics Platform"/>
            <consortium name="The Broad Institute Genome Sequencing Center for Infectious Disease"/>
            <person name="Wu L."/>
            <person name="Ma J."/>
        </authorList>
    </citation>
    <scope>NUCLEOTIDE SEQUENCE [LARGE SCALE GENOMIC DNA]</scope>
    <source>
        <strain evidence="1 2">JCM 14304</strain>
    </source>
</reference>
<dbReference type="InterPro" id="IPR024079">
    <property type="entry name" value="MetalloPept_cat_dom_sf"/>
</dbReference>
<keyword evidence="2" id="KW-1185">Reference proteome</keyword>
<dbReference type="Proteomes" id="UP001500190">
    <property type="component" value="Unassembled WGS sequence"/>
</dbReference>
<organism evidence="1 2">
    <name type="scientific">Kribbella karoonensis</name>
    <dbReference type="NCBI Taxonomy" id="324851"/>
    <lineage>
        <taxon>Bacteria</taxon>
        <taxon>Bacillati</taxon>
        <taxon>Actinomycetota</taxon>
        <taxon>Actinomycetes</taxon>
        <taxon>Propionibacteriales</taxon>
        <taxon>Kribbellaceae</taxon>
        <taxon>Kribbella</taxon>
    </lineage>
</organism>
<proteinExistence type="predicted"/>
<protein>
    <recommendedName>
        <fullName evidence="3">Peptidase M10 metallopeptidase domain-containing protein</fullName>
    </recommendedName>
</protein>
<accession>A0ABN2EAY7</accession>
<dbReference type="EMBL" id="BAAAND010000008">
    <property type="protein sequence ID" value="GAA1601524.1"/>
    <property type="molecule type" value="Genomic_DNA"/>
</dbReference>
<sequence>MVQPTVVQAAPAPHDDADTVYVTGKAKDGSTTVTIYDPAEGVSPDQLRTMLRRSGVTGVLAKGVRPPTTQPGQKSAQATAPQACLSYGSAREWCNHRWSYGAFNDPQVYFLDHTSSRWPVTNAVADWYKAVGIDAYYRWYTAGCPSGRHCVNVYNGNYGASGWYGLTTWNPGTQGPVTVKLNDHYSLTANQHRTIACHELGHALSLAHATSTSSCMYSGTYISLHPSSNDYSLLPRIYPKPGT</sequence>
<evidence type="ECO:0000313" key="2">
    <source>
        <dbReference type="Proteomes" id="UP001500190"/>
    </source>
</evidence>
<dbReference type="SUPFAM" id="SSF55486">
    <property type="entry name" value="Metalloproteases ('zincins'), catalytic domain"/>
    <property type="match status" value="1"/>
</dbReference>
<evidence type="ECO:0000313" key="1">
    <source>
        <dbReference type="EMBL" id="GAA1601524.1"/>
    </source>
</evidence>
<dbReference type="Gene3D" id="3.40.390.10">
    <property type="entry name" value="Collagenase (Catalytic Domain)"/>
    <property type="match status" value="1"/>
</dbReference>